<protein>
    <recommendedName>
        <fullName evidence="3">Minor fimbrium subunit Mfa1 C-terminal domain-containing protein</fullName>
    </recommendedName>
</protein>
<gene>
    <name evidence="4" type="ORF">DWW18_09325</name>
</gene>
<evidence type="ECO:0000259" key="3">
    <source>
        <dbReference type="Pfam" id="PF15495"/>
    </source>
</evidence>
<proteinExistence type="predicted"/>
<evidence type="ECO:0000256" key="1">
    <source>
        <dbReference type="SAM" id="MobiDB-lite"/>
    </source>
</evidence>
<dbReference type="PROSITE" id="PS51257">
    <property type="entry name" value="PROKAR_LIPOPROTEIN"/>
    <property type="match status" value="1"/>
</dbReference>
<dbReference type="Gene3D" id="2.60.40.2580">
    <property type="match status" value="1"/>
</dbReference>
<accession>A0A412X0K5</accession>
<evidence type="ECO:0000256" key="2">
    <source>
        <dbReference type="SAM" id="SignalP"/>
    </source>
</evidence>
<sequence>MKKGKLFQFFATVLALAFVGCSHDTLTGDDSEGDQNGSKDAVYMNVTVQLPVAGGMGSRSKTDTGENDDYGTSTSGTEVGKDYENAVKSVLLVLAQNGGTDDNKIIAYAVSSGADLSEKSSVITSVHKLSKTKLANYYGTDNTLTAEEAQIKVYVFCNPTEALEGVIEEATDGTWINEIAEIVETANSSGSSVTKGADIWGGINHQNGFLMSTARSKDINKVLPSNLIDWDNHTDAIKAFDLTGNNTYSGGSVDNSTNGSIRVERSVARFDFKDGSLSTTGANTYNVVDGTVGEGESAETKTFIQIQLTKMALVNMSRKFYYLRRVSNDGLDKNAGNTNGFALCGTEIATNYVVDTDAADKQAANLNSFIYGDHFNFCLGSGNGASWTIDANTRNQWYTTEITKVTSTDNEEDNDDTWNSEGNHVTTKDGYRIWRYVTENTIPVPNSGGVAQRHGISTGVVFKGKMIATSDAPQAMKEAINNATGNSSTDAILYAYGNNLFVRWKEVRDYAIENKSTNLAFYNTVFGAANTVDVKKGTGDDYTGAIYSDDTQSPDYLWDKWFNNSKNDTDLKNFKKAATDAQFTLYQSAPDEDAKVENKGCYYCYYYYWNRHNDNGKPSEMGPMEFAVVRNNVYKLAVTNISKLGHPRISENDPDPVDPEDPDESGDVYLKLSVEVLPWVVRVNNIEF</sequence>
<dbReference type="InterPro" id="IPR047786">
    <property type="entry name" value="Mfa1_fim"/>
</dbReference>
<organism evidence="4 5">
    <name type="scientific">Butyricimonas virosa</name>
    <dbReference type="NCBI Taxonomy" id="544645"/>
    <lineage>
        <taxon>Bacteria</taxon>
        <taxon>Pseudomonadati</taxon>
        <taxon>Bacteroidota</taxon>
        <taxon>Bacteroidia</taxon>
        <taxon>Bacteroidales</taxon>
        <taxon>Odoribacteraceae</taxon>
        <taxon>Butyricimonas</taxon>
    </lineage>
</organism>
<dbReference type="NCBIfam" id="NF038041">
    <property type="entry name" value="fim_Mfa1_fam"/>
    <property type="match status" value="1"/>
</dbReference>
<dbReference type="Proteomes" id="UP000283589">
    <property type="component" value="Unassembled WGS sequence"/>
</dbReference>
<name>A0A412X0K5_9BACT</name>
<dbReference type="EMBL" id="QRZA01000010">
    <property type="protein sequence ID" value="RGV33841.1"/>
    <property type="molecule type" value="Genomic_DNA"/>
</dbReference>
<dbReference type="Pfam" id="PF15495">
    <property type="entry name" value="Fimbrillin_C"/>
    <property type="match status" value="1"/>
</dbReference>
<dbReference type="InterPro" id="IPR029140">
    <property type="entry name" value="Mfa1_C"/>
</dbReference>
<feature type="region of interest" description="Disordered" evidence="1">
    <location>
        <begin position="645"/>
        <end position="665"/>
    </location>
</feature>
<evidence type="ECO:0000313" key="5">
    <source>
        <dbReference type="Proteomes" id="UP000283589"/>
    </source>
</evidence>
<feature type="compositionally biased region" description="Acidic residues" evidence="1">
    <location>
        <begin position="652"/>
        <end position="665"/>
    </location>
</feature>
<feature type="domain" description="Minor fimbrium subunit Mfa1 C-terminal" evidence="3">
    <location>
        <begin position="604"/>
        <end position="685"/>
    </location>
</feature>
<dbReference type="GO" id="GO:0009418">
    <property type="term" value="C:pilus shaft"/>
    <property type="evidence" value="ECO:0007669"/>
    <property type="project" value="InterPro"/>
</dbReference>
<dbReference type="AlphaFoldDB" id="A0A412X0K5"/>
<feature type="signal peptide" evidence="2">
    <location>
        <begin position="1"/>
        <end position="17"/>
    </location>
</feature>
<comment type="caution">
    <text evidence="4">The sequence shown here is derived from an EMBL/GenBank/DDBJ whole genome shotgun (WGS) entry which is preliminary data.</text>
</comment>
<reference evidence="4 5" key="1">
    <citation type="submission" date="2018-08" db="EMBL/GenBank/DDBJ databases">
        <title>A genome reference for cultivated species of the human gut microbiota.</title>
        <authorList>
            <person name="Zou Y."/>
            <person name="Xue W."/>
            <person name="Luo G."/>
        </authorList>
    </citation>
    <scope>NUCLEOTIDE SEQUENCE [LARGE SCALE GENOMIC DNA]</scope>
    <source>
        <strain evidence="4 5">AF14-49</strain>
    </source>
</reference>
<evidence type="ECO:0000313" key="4">
    <source>
        <dbReference type="EMBL" id="RGV33841.1"/>
    </source>
</evidence>
<dbReference type="Gene3D" id="2.60.40.3690">
    <property type="match status" value="1"/>
</dbReference>
<keyword evidence="2" id="KW-0732">Signal</keyword>
<feature type="region of interest" description="Disordered" evidence="1">
    <location>
        <begin position="53"/>
        <end position="78"/>
    </location>
</feature>
<feature type="chain" id="PRO_5019185650" description="Minor fimbrium subunit Mfa1 C-terminal domain-containing protein" evidence="2">
    <location>
        <begin position="18"/>
        <end position="688"/>
    </location>
</feature>